<feature type="transmembrane region" description="Helical" evidence="1">
    <location>
        <begin position="271"/>
        <end position="295"/>
    </location>
</feature>
<name>A0ABY8HA85_9MICC</name>
<feature type="transmembrane region" description="Helical" evidence="1">
    <location>
        <begin position="237"/>
        <end position="259"/>
    </location>
</feature>
<dbReference type="InterPro" id="IPR045782">
    <property type="entry name" value="TrbL_3"/>
</dbReference>
<keyword evidence="1" id="KW-0472">Membrane</keyword>
<evidence type="ECO:0008006" key="4">
    <source>
        <dbReference type="Google" id="ProtNLM"/>
    </source>
</evidence>
<protein>
    <recommendedName>
        <fullName evidence="4">TrbL/VirB6 plasmid conjugal transfer protein</fullName>
    </recommendedName>
</protein>
<keyword evidence="3" id="KW-1185">Reference proteome</keyword>
<evidence type="ECO:0000313" key="2">
    <source>
        <dbReference type="EMBL" id="WFP17553.1"/>
    </source>
</evidence>
<proteinExistence type="predicted"/>
<keyword evidence="1" id="KW-0812">Transmembrane</keyword>
<feature type="transmembrane region" description="Helical" evidence="1">
    <location>
        <begin position="183"/>
        <end position="200"/>
    </location>
</feature>
<dbReference type="RefSeq" id="WP_278159149.1">
    <property type="nucleotide sequence ID" value="NZ_CP121252.1"/>
</dbReference>
<reference evidence="2 3" key="1">
    <citation type="submission" date="2023-04" db="EMBL/GenBank/DDBJ databases">
        <title>Funneling lignin-derived compounds into biodiesel using alkali-halophilic Citricoccus sp. P2.</title>
        <authorList>
            <person name="Luo C.-B."/>
        </authorList>
    </citation>
    <scope>NUCLEOTIDE SEQUENCE [LARGE SCALE GENOMIC DNA]</scope>
    <source>
        <strain evidence="2 3">P2</strain>
    </source>
</reference>
<gene>
    <name evidence="2" type="ORF">P8192_05465</name>
</gene>
<accession>A0ABY8HA85</accession>
<dbReference type="Pfam" id="PF19590">
    <property type="entry name" value="TrbL_3"/>
    <property type="match status" value="1"/>
</dbReference>
<feature type="transmembrane region" description="Helical" evidence="1">
    <location>
        <begin position="68"/>
        <end position="90"/>
    </location>
</feature>
<dbReference type="EMBL" id="CP121252">
    <property type="protein sequence ID" value="WFP17553.1"/>
    <property type="molecule type" value="Genomic_DNA"/>
</dbReference>
<sequence>MDFGSDWLHQFMNDGILGLALAAWEFLRNSFEAGAVTAEWWAVLVGGTIIVDVDGAQTVIDHPGMLNVMVVAMIPLLIIFVAVQVIWSLFRSSIEGVVRAFVVALVSVPSVYITTGIGWMLLIATDQITQWILEIGGDDETSAAGGILALFGLYYDPSSGEIIMDENFMLWEMAVNRNEPGQIIVPLGAMIIIFALGLILQMMMIFRLVAILILLTFGPVAIYSLALEPAKAVATRWVSVIVALLLAKPVAAVIVKFGLVASAISNNWIQLVAGMVLVLMAAAMPVVMLTFIAFATGGASDSMERAATGMGRSAARQGNRVVAGSARRATSMTRAAVRTAKR</sequence>
<keyword evidence="1" id="KW-1133">Transmembrane helix</keyword>
<evidence type="ECO:0000256" key="1">
    <source>
        <dbReference type="SAM" id="Phobius"/>
    </source>
</evidence>
<dbReference type="Proteomes" id="UP001219037">
    <property type="component" value="Chromosome"/>
</dbReference>
<feature type="transmembrane region" description="Helical" evidence="1">
    <location>
        <begin position="102"/>
        <end position="124"/>
    </location>
</feature>
<feature type="transmembrane region" description="Helical" evidence="1">
    <location>
        <begin position="205"/>
        <end position="225"/>
    </location>
</feature>
<evidence type="ECO:0000313" key="3">
    <source>
        <dbReference type="Proteomes" id="UP001219037"/>
    </source>
</evidence>
<organism evidence="2 3">
    <name type="scientific">Citricoccus muralis</name>
    <dbReference type="NCBI Taxonomy" id="169134"/>
    <lineage>
        <taxon>Bacteria</taxon>
        <taxon>Bacillati</taxon>
        <taxon>Actinomycetota</taxon>
        <taxon>Actinomycetes</taxon>
        <taxon>Micrococcales</taxon>
        <taxon>Micrococcaceae</taxon>
        <taxon>Citricoccus</taxon>
    </lineage>
</organism>